<dbReference type="InterPro" id="IPR019734">
    <property type="entry name" value="TPR_rpt"/>
</dbReference>
<proteinExistence type="predicted"/>
<sequence length="395" mass="45680">MKVFFDLLTTLFVRTITLFKMIWRNDMMDTKWLELYQYLQEKTGGFLYEGNIEDNLNYKYNFIKSQFSTVNSGEDENKNDWLEHEAFTAFFSDIIRRGSLSLNQLDTVYNILMSAKLCQLALAVINHFRTQLSNDEFSLKAGLIYQQLGDHEHARAMFEDGIKSNPNNYMCFNHLGFNHIYTGENAAAIEMFEQVIALAPELSGGYQNLAGCYYQDSEFKQAANYCEKVFTLDKTIVATYITAISAYLALKNTEQADRWIQLSIDNEITSMELVRLSGILAFQCQRYEEAIAAFNHYLSNTPDSYDVLHLRIKAQIGAHQWSVLEPDLKCLLAFDPHDSELLEQLFLTYYHTKQWLDAECVMAELNKLSTHYSSTYRNQINEIRQQNSIAVSVIS</sequence>
<keyword evidence="1" id="KW-0802">TPR repeat</keyword>
<feature type="repeat" description="TPR" evidence="1">
    <location>
        <begin position="135"/>
        <end position="168"/>
    </location>
</feature>
<comment type="caution">
    <text evidence="2">The sequence shown here is derived from an EMBL/GenBank/DDBJ whole genome shotgun (WGS) entry which is preliminary data.</text>
</comment>
<dbReference type="SMART" id="SM00028">
    <property type="entry name" value="TPR"/>
    <property type="match status" value="3"/>
</dbReference>
<dbReference type="OrthoDB" id="6198593at2"/>
<dbReference type="Pfam" id="PF13181">
    <property type="entry name" value="TPR_8"/>
    <property type="match status" value="2"/>
</dbReference>
<dbReference type="PANTHER" id="PTHR12558:SF44">
    <property type="entry name" value="TETRATRICOPEPTIDE REPEAT-CONTAINING PROTEIN"/>
    <property type="match status" value="1"/>
</dbReference>
<protein>
    <submittedName>
        <fullName evidence="2">Uncharacterized protein</fullName>
    </submittedName>
</protein>
<keyword evidence="3" id="KW-1185">Reference proteome</keyword>
<dbReference type="Proteomes" id="UP000240987">
    <property type="component" value="Unassembled WGS sequence"/>
</dbReference>
<dbReference type="GO" id="GO:0051301">
    <property type="term" value="P:cell division"/>
    <property type="evidence" value="ECO:0007669"/>
    <property type="project" value="TreeGrafter"/>
</dbReference>
<evidence type="ECO:0000256" key="1">
    <source>
        <dbReference type="PROSITE-ProRule" id="PRU00339"/>
    </source>
</evidence>
<dbReference type="EMBL" id="PYMJ01000034">
    <property type="protein sequence ID" value="PSU45213.1"/>
    <property type="molecule type" value="Genomic_DNA"/>
</dbReference>
<evidence type="ECO:0000313" key="2">
    <source>
        <dbReference type="EMBL" id="PSU45213.1"/>
    </source>
</evidence>
<dbReference type="Gene3D" id="1.25.40.10">
    <property type="entry name" value="Tetratricopeptide repeat domain"/>
    <property type="match status" value="2"/>
</dbReference>
<dbReference type="AlphaFoldDB" id="A0A2T3J8V4"/>
<organism evidence="2 3">
    <name type="scientific">Photobacterium frigidiphilum</name>
    <dbReference type="NCBI Taxonomy" id="264736"/>
    <lineage>
        <taxon>Bacteria</taxon>
        <taxon>Pseudomonadati</taxon>
        <taxon>Pseudomonadota</taxon>
        <taxon>Gammaproteobacteria</taxon>
        <taxon>Vibrionales</taxon>
        <taxon>Vibrionaceae</taxon>
        <taxon>Photobacterium</taxon>
    </lineage>
</organism>
<dbReference type="SUPFAM" id="SSF48452">
    <property type="entry name" value="TPR-like"/>
    <property type="match status" value="2"/>
</dbReference>
<evidence type="ECO:0000313" key="3">
    <source>
        <dbReference type="Proteomes" id="UP000240987"/>
    </source>
</evidence>
<name>A0A2T3J8V4_9GAMM</name>
<feature type="repeat" description="TPR" evidence="1">
    <location>
        <begin position="169"/>
        <end position="202"/>
    </location>
</feature>
<dbReference type="PANTHER" id="PTHR12558">
    <property type="entry name" value="CELL DIVISION CYCLE 16,23,27"/>
    <property type="match status" value="1"/>
</dbReference>
<dbReference type="PROSITE" id="PS50005">
    <property type="entry name" value="TPR"/>
    <property type="match status" value="2"/>
</dbReference>
<gene>
    <name evidence="2" type="ORF">C9J12_23710</name>
</gene>
<accession>A0A2T3J8V4</accession>
<reference evidence="2 3" key="1">
    <citation type="submission" date="2018-01" db="EMBL/GenBank/DDBJ databases">
        <title>Whole genome sequencing of Histamine producing bacteria.</title>
        <authorList>
            <person name="Butler K."/>
        </authorList>
    </citation>
    <scope>NUCLEOTIDE SEQUENCE [LARGE SCALE GENOMIC DNA]</scope>
    <source>
        <strain evidence="2 3">JCM 12947</strain>
    </source>
</reference>
<dbReference type="InterPro" id="IPR011990">
    <property type="entry name" value="TPR-like_helical_dom_sf"/>
</dbReference>